<gene>
    <name evidence="1" type="ORF">SAMN04487970_106120</name>
</gene>
<dbReference type="Proteomes" id="UP000198601">
    <property type="component" value="Unassembled WGS sequence"/>
</dbReference>
<evidence type="ECO:0000313" key="2">
    <source>
        <dbReference type="Proteomes" id="UP000198601"/>
    </source>
</evidence>
<keyword evidence="2" id="KW-1185">Reference proteome</keyword>
<organism evidence="1 2">
    <name type="scientific">Paenibacillus tianmuensis</name>
    <dbReference type="NCBI Taxonomy" id="624147"/>
    <lineage>
        <taxon>Bacteria</taxon>
        <taxon>Bacillati</taxon>
        <taxon>Bacillota</taxon>
        <taxon>Bacilli</taxon>
        <taxon>Bacillales</taxon>
        <taxon>Paenibacillaceae</taxon>
        <taxon>Paenibacillus</taxon>
    </lineage>
</organism>
<evidence type="ECO:0000313" key="1">
    <source>
        <dbReference type="EMBL" id="SCW83401.1"/>
    </source>
</evidence>
<dbReference type="EMBL" id="FMTT01000061">
    <property type="protein sequence ID" value="SCW83401.1"/>
    <property type="molecule type" value="Genomic_DNA"/>
</dbReference>
<reference evidence="2" key="1">
    <citation type="submission" date="2016-10" db="EMBL/GenBank/DDBJ databases">
        <authorList>
            <person name="Varghese N."/>
            <person name="Submissions S."/>
        </authorList>
    </citation>
    <scope>NUCLEOTIDE SEQUENCE [LARGE SCALE GENOMIC DNA]</scope>
    <source>
        <strain evidence="2">CGMCC 1.8946</strain>
    </source>
</reference>
<dbReference type="RefSeq" id="WP_167670337.1">
    <property type="nucleotide sequence ID" value="NZ_FMTT01000061.1"/>
</dbReference>
<name>A0A1G4TPZ6_9BACL</name>
<dbReference type="AlphaFoldDB" id="A0A1G4TPZ6"/>
<sequence length="52" mass="6044">MGKAKVKMVIRFLKRTQAEKICVLGENESKADVEQIQKVIEDIEDFYEAELE</sequence>
<dbReference type="STRING" id="624147.SAMN04487970_106120"/>
<protein>
    <submittedName>
        <fullName evidence="1">Uncharacterized protein</fullName>
    </submittedName>
</protein>
<accession>A0A1G4TPZ6</accession>
<proteinExistence type="predicted"/>